<feature type="transmembrane region" description="Helical" evidence="10">
    <location>
        <begin position="169"/>
        <end position="192"/>
    </location>
</feature>
<dbReference type="GO" id="GO:0005886">
    <property type="term" value="C:plasma membrane"/>
    <property type="evidence" value="ECO:0007669"/>
    <property type="project" value="UniProtKB-SubCell"/>
</dbReference>
<keyword evidence="8" id="KW-0675">Receptor</keyword>
<evidence type="ECO:0000256" key="5">
    <source>
        <dbReference type="ARBA" id="ARBA00022725"/>
    </source>
</evidence>
<evidence type="ECO:0000256" key="7">
    <source>
        <dbReference type="ARBA" id="ARBA00023136"/>
    </source>
</evidence>
<dbReference type="Proteomes" id="UP001168821">
    <property type="component" value="Unassembled WGS sequence"/>
</dbReference>
<dbReference type="InterPro" id="IPR004117">
    <property type="entry name" value="7tm6_olfct_rcpt"/>
</dbReference>
<keyword evidence="9" id="KW-0807">Transducer</keyword>
<dbReference type="AlphaFoldDB" id="A0AA38I5W9"/>
<comment type="caution">
    <text evidence="11">The sequence shown here is derived from an EMBL/GenBank/DDBJ whole genome shotgun (WGS) entry which is preliminary data.</text>
</comment>
<dbReference type="GO" id="GO:0004984">
    <property type="term" value="F:olfactory receptor activity"/>
    <property type="evidence" value="ECO:0007669"/>
    <property type="project" value="InterPro"/>
</dbReference>
<evidence type="ECO:0000256" key="8">
    <source>
        <dbReference type="ARBA" id="ARBA00023170"/>
    </source>
</evidence>
<protein>
    <recommendedName>
        <fullName evidence="13">Odorant receptor</fullName>
    </recommendedName>
</protein>
<keyword evidence="3" id="KW-0716">Sensory transduction</keyword>
<evidence type="ECO:0000256" key="9">
    <source>
        <dbReference type="ARBA" id="ARBA00023224"/>
    </source>
</evidence>
<keyword evidence="6 10" id="KW-1133">Transmembrane helix</keyword>
<keyword evidence="12" id="KW-1185">Reference proteome</keyword>
<dbReference type="PANTHER" id="PTHR21137">
    <property type="entry name" value="ODORANT RECEPTOR"/>
    <property type="match status" value="1"/>
</dbReference>
<proteinExistence type="predicted"/>
<evidence type="ECO:0000256" key="3">
    <source>
        <dbReference type="ARBA" id="ARBA00022606"/>
    </source>
</evidence>
<feature type="transmembrane region" description="Helical" evidence="10">
    <location>
        <begin position="52"/>
        <end position="72"/>
    </location>
</feature>
<dbReference type="GO" id="GO:0007165">
    <property type="term" value="P:signal transduction"/>
    <property type="evidence" value="ECO:0007669"/>
    <property type="project" value="UniProtKB-KW"/>
</dbReference>
<organism evidence="11 12">
    <name type="scientific">Zophobas morio</name>
    <dbReference type="NCBI Taxonomy" id="2755281"/>
    <lineage>
        <taxon>Eukaryota</taxon>
        <taxon>Metazoa</taxon>
        <taxon>Ecdysozoa</taxon>
        <taxon>Arthropoda</taxon>
        <taxon>Hexapoda</taxon>
        <taxon>Insecta</taxon>
        <taxon>Pterygota</taxon>
        <taxon>Neoptera</taxon>
        <taxon>Endopterygota</taxon>
        <taxon>Coleoptera</taxon>
        <taxon>Polyphaga</taxon>
        <taxon>Cucujiformia</taxon>
        <taxon>Tenebrionidae</taxon>
        <taxon>Zophobas</taxon>
    </lineage>
</organism>
<keyword evidence="4 10" id="KW-0812">Transmembrane</keyword>
<keyword evidence="5" id="KW-0552">Olfaction</keyword>
<keyword evidence="7 10" id="KW-0472">Membrane</keyword>
<evidence type="ECO:0000313" key="12">
    <source>
        <dbReference type="Proteomes" id="UP001168821"/>
    </source>
</evidence>
<sequence>MFSVHIVIVLVMYLLLFPAALLYRSQYENDVLLVSSLLEQVLPSPWGRLLRFVFWATLLFTTTCAVAFFIMIHTTILKMKIQFFILNQEFSTIAKSSANLKLYDCDDYQKNIGAKLNRFTKQHVCLSSFLRELLTRCTEWVQFVALGYLISNISIIFVFLKNLTMSDDGVFFCTLVSFAVGNVYLTFLGIFWGEELQKMTNGTFDVICGWSWYLLNRRNKKTLMLIMTNCKQGLTAKMYGVGPLGYSTLPKTMDVDIDLEEYSDRISDFLRSNLREIKSQNANLETSLKHRKEISSHLREQIAQSTTNDTISLGDIWKKIVNGKYVLGVEMKNDSAK</sequence>
<reference evidence="11" key="1">
    <citation type="journal article" date="2023" name="G3 (Bethesda)">
        <title>Whole genome assemblies of Zophobas morio and Tenebrio molitor.</title>
        <authorList>
            <person name="Kaur S."/>
            <person name="Stinson S.A."/>
            <person name="diCenzo G.C."/>
        </authorList>
    </citation>
    <scope>NUCLEOTIDE SEQUENCE</scope>
    <source>
        <strain evidence="11">QUZm001</strain>
    </source>
</reference>
<evidence type="ECO:0000256" key="10">
    <source>
        <dbReference type="SAM" id="Phobius"/>
    </source>
</evidence>
<name>A0AA38I5W9_9CUCU</name>
<feature type="transmembrane region" description="Helical" evidence="10">
    <location>
        <begin position="140"/>
        <end position="163"/>
    </location>
</feature>
<accession>A0AA38I5W9</accession>
<dbReference type="GO" id="GO:0005549">
    <property type="term" value="F:odorant binding"/>
    <property type="evidence" value="ECO:0007669"/>
    <property type="project" value="InterPro"/>
</dbReference>
<evidence type="ECO:0008006" key="13">
    <source>
        <dbReference type="Google" id="ProtNLM"/>
    </source>
</evidence>
<dbReference type="PANTHER" id="PTHR21137:SF35">
    <property type="entry name" value="ODORANT RECEPTOR 19A-RELATED"/>
    <property type="match status" value="1"/>
</dbReference>
<evidence type="ECO:0000256" key="2">
    <source>
        <dbReference type="ARBA" id="ARBA00022475"/>
    </source>
</evidence>
<evidence type="ECO:0000256" key="1">
    <source>
        <dbReference type="ARBA" id="ARBA00004651"/>
    </source>
</evidence>
<evidence type="ECO:0000256" key="6">
    <source>
        <dbReference type="ARBA" id="ARBA00022989"/>
    </source>
</evidence>
<evidence type="ECO:0000256" key="4">
    <source>
        <dbReference type="ARBA" id="ARBA00022692"/>
    </source>
</evidence>
<comment type="subcellular location">
    <subcellularLocation>
        <location evidence="1">Cell membrane</location>
        <topology evidence="1">Multi-pass membrane protein</topology>
    </subcellularLocation>
</comment>
<gene>
    <name evidence="11" type="ORF">Zmor_020418</name>
</gene>
<evidence type="ECO:0000313" key="11">
    <source>
        <dbReference type="EMBL" id="KAJ3648626.1"/>
    </source>
</evidence>
<keyword evidence="2" id="KW-1003">Cell membrane</keyword>
<dbReference type="EMBL" id="JALNTZ010000006">
    <property type="protein sequence ID" value="KAJ3648626.1"/>
    <property type="molecule type" value="Genomic_DNA"/>
</dbReference>